<evidence type="ECO:0000313" key="2">
    <source>
        <dbReference type="WBParaSite" id="ES5_v2.g17128.t1"/>
    </source>
</evidence>
<protein>
    <submittedName>
        <fullName evidence="2">Trehalase</fullName>
    </submittedName>
</protein>
<evidence type="ECO:0000313" key="1">
    <source>
        <dbReference type="Proteomes" id="UP000887579"/>
    </source>
</evidence>
<name>A0AC34FJF9_9BILA</name>
<dbReference type="Proteomes" id="UP000887579">
    <property type="component" value="Unplaced"/>
</dbReference>
<reference evidence="2" key="1">
    <citation type="submission" date="2022-11" db="UniProtKB">
        <authorList>
            <consortium name="WormBaseParasite"/>
        </authorList>
    </citation>
    <scope>IDENTIFICATION</scope>
</reference>
<proteinExistence type="predicted"/>
<dbReference type="WBParaSite" id="ES5_v2.g17128.t1">
    <property type="protein sequence ID" value="ES5_v2.g17128.t1"/>
    <property type="gene ID" value="ES5_v2.g17128"/>
</dbReference>
<organism evidence="1 2">
    <name type="scientific">Panagrolaimus sp. ES5</name>
    <dbReference type="NCBI Taxonomy" id="591445"/>
    <lineage>
        <taxon>Eukaryota</taxon>
        <taxon>Metazoa</taxon>
        <taxon>Ecdysozoa</taxon>
        <taxon>Nematoda</taxon>
        <taxon>Chromadorea</taxon>
        <taxon>Rhabditida</taxon>
        <taxon>Tylenchina</taxon>
        <taxon>Panagrolaimomorpha</taxon>
        <taxon>Panagrolaimoidea</taxon>
        <taxon>Panagrolaimidae</taxon>
        <taxon>Panagrolaimus</taxon>
    </lineage>
</organism>
<sequence>MILLLMPCSRCYYKVALAYIPKEQFHDFINIHFLPSGDELKNCTPDGFKDNPEKLMEIKDPDLKEWALELNAIWKRLCKQMDEKVSKNPERYSLLPLTHKFIAPGGRFREPYYWDAYWIIKGLMASELYDAAKQMIYNFADFIKKQVFTFEKGYIKM</sequence>
<accession>A0AC34FJF9</accession>